<dbReference type="SUPFAM" id="SSF54236">
    <property type="entry name" value="Ubiquitin-like"/>
    <property type="match status" value="1"/>
</dbReference>
<comment type="caution">
    <text evidence="3">The sequence shown here is derived from an EMBL/GenBank/DDBJ whole genome shotgun (WGS) entry which is preliminary data.</text>
</comment>
<feature type="region of interest" description="Disordered" evidence="1">
    <location>
        <begin position="256"/>
        <end position="276"/>
    </location>
</feature>
<dbReference type="PANTHER" id="PTHR13169">
    <property type="entry name" value="UBIQUITIN-LIKE PROTEIN 3 HCG-1 PROTEIN"/>
    <property type="match status" value="1"/>
</dbReference>
<dbReference type="PANTHER" id="PTHR13169:SF0">
    <property type="entry name" value="UBIQUITIN-LIKE PROTEIN 3"/>
    <property type="match status" value="1"/>
</dbReference>
<dbReference type="InterPro" id="IPR039540">
    <property type="entry name" value="UBL3-like_ubiquitin_dom"/>
</dbReference>
<dbReference type="InterPro" id="IPR029071">
    <property type="entry name" value="Ubiquitin-like_domsf"/>
</dbReference>
<name>A0ABR3ZS39_9PEZI</name>
<dbReference type="PRINTS" id="PR00833">
    <property type="entry name" value="POAALLERGEN"/>
</dbReference>
<keyword evidence="4" id="KW-1185">Reference proteome</keyword>
<dbReference type="Pfam" id="PF13881">
    <property type="entry name" value="Rad60-SLD_2"/>
    <property type="match status" value="1"/>
</dbReference>
<protein>
    <recommendedName>
        <fullName evidence="2">Ubiquitin-like domain-containing protein</fullName>
    </recommendedName>
</protein>
<dbReference type="InterPro" id="IPR040015">
    <property type="entry name" value="UBL3-like"/>
</dbReference>
<accession>A0ABR3ZS39</accession>
<proteinExistence type="predicted"/>
<feature type="domain" description="Ubiquitin-like" evidence="2">
    <location>
        <begin position="190"/>
        <end position="240"/>
    </location>
</feature>
<dbReference type="Proteomes" id="UP001583186">
    <property type="component" value="Unassembled WGS sequence"/>
</dbReference>
<gene>
    <name evidence="3" type="ORF">Sste5346_001290</name>
</gene>
<feature type="region of interest" description="Disordered" evidence="1">
    <location>
        <begin position="1"/>
        <end position="61"/>
    </location>
</feature>
<evidence type="ECO:0000313" key="3">
    <source>
        <dbReference type="EMBL" id="KAL1902314.1"/>
    </source>
</evidence>
<evidence type="ECO:0000259" key="2">
    <source>
        <dbReference type="PROSITE" id="PS50053"/>
    </source>
</evidence>
<sequence length="282" mass="29686">MAEATTATMSGANNNAAAAAAETVQETTEATSSLQPKIESAESAEAIEAAPKAAASTEAAEPVVAEKTIETEASAAAGKATETTDVAATGSLTEAVEASTSAVTGGILETPRVPPAAVLRTATSNSQALNQDDEIAPVTSATGAVVCNITLLLPTGNRHPFKIDDRYLTKRGVEVPDLTDAGTKDPFSISVYKLKELILREWREDWESRPASPSSIRLIHFGRMLDDKEQLKKYQMSPDSPNIVHMSVKPAEMMEDEEAAKGTSGGREARRREGGNGCCVIL</sequence>
<organism evidence="3 4">
    <name type="scientific">Sporothrix stenoceras</name>
    <dbReference type="NCBI Taxonomy" id="5173"/>
    <lineage>
        <taxon>Eukaryota</taxon>
        <taxon>Fungi</taxon>
        <taxon>Dikarya</taxon>
        <taxon>Ascomycota</taxon>
        <taxon>Pezizomycotina</taxon>
        <taxon>Sordariomycetes</taxon>
        <taxon>Sordariomycetidae</taxon>
        <taxon>Ophiostomatales</taxon>
        <taxon>Ophiostomataceae</taxon>
        <taxon>Sporothrix</taxon>
    </lineage>
</organism>
<dbReference type="PROSITE" id="PS50053">
    <property type="entry name" value="UBIQUITIN_2"/>
    <property type="match status" value="1"/>
</dbReference>
<dbReference type="Gene3D" id="3.10.20.90">
    <property type="entry name" value="Phosphatidylinositol 3-kinase Catalytic Subunit, Chain A, domain 1"/>
    <property type="match status" value="1"/>
</dbReference>
<reference evidence="3 4" key="1">
    <citation type="journal article" date="2024" name="IMA Fungus">
        <title>IMA Genome - F19 : A genome assembly and annotation guide to empower mycologists, including annotated draft genome sequences of Ceratocystis pirilliformis, Diaporthe australafricana, Fusarium ophioides, Paecilomyces lecythidis, and Sporothrix stenoceras.</title>
        <authorList>
            <person name="Aylward J."/>
            <person name="Wilson A.M."/>
            <person name="Visagie C.M."/>
            <person name="Spraker J."/>
            <person name="Barnes I."/>
            <person name="Buitendag C."/>
            <person name="Ceriani C."/>
            <person name="Del Mar Angel L."/>
            <person name="du Plessis D."/>
            <person name="Fuchs T."/>
            <person name="Gasser K."/>
            <person name="Kramer D."/>
            <person name="Li W."/>
            <person name="Munsamy K."/>
            <person name="Piso A."/>
            <person name="Price J.L."/>
            <person name="Sonnekus B."/>
            <person name="Thomas C."/>
            <person name="van der Nest A."/>
            <person name="van Dijk A."/>
            <person name="van Heerden A."/>
            <person name="van Vuuren N."/>
            <person name="Yilmaz N."/>
            <person name="Duong T.A."/>
            <person name="van der Merwe N.A."/>
            <person name="Wingfield M.J."/>
            <person name="Wingfield B.D."/>
        </authorList>
    </citation>
    <scope>NUCLEOTIDE SEQUENCE [LARGE SCALE GENOMIC DNA]</scope>
    <source>
        <strain evidence="3 4">CMW 5346</strain>
    </source>
</reference>
<dbReference type="EMBL" id="JAWCUI010000005">
    <property type="protein sequence ID" value="KAL1902314.1"/>
    <property type="molecule type" value="Genomic_DNA"/>
</dbReference>
<evidence type="ECO:0000256" key="1">
    <source>
        <dbReference type="SAM" id="MobiDB-lite"/>
    </source>
</evidence>
<evidence type="ECO:0000313" key="4">
    <source>
        <dbReference type="Proteomes" id="UP001583186"/>
    </source>
</evidence>
<dbReference type="InterPro" id="IPR000626">
    <property type="entry name" value="Ubiquitin-like_dom"/>
</dbReference>